<feature type="compositionally biased region" description="Polar residues" evidence="1">
    <location>
        <begin position="290"/>
        <end position="303"/>
    </location>
</feature>
<evidence type="ECO:0000313" key="2">
    <source>
        <dbReference type="EMBL" id="GII91905.1"/>
    </source>
</evidence>
<gene>
    <name evidence="2" type="ORF">Ssi02_21360</name>
</gene>
<proteinExistence type="predicted"/>
<feature type="compositionally biased region" description="Basic and acidic residues" evidence="1">
    <location>
        <begin position="26"/>
        <end position="46"/>
    </location>
</feature>
<evidence type="ECO:0000313" key="3">
    <source>
        <dbReference type="Proteomes" id="UP000606172"/>
    </source>
</evidence>
<dbReference type="EMBL" id="BOOW01000012">
    <property type="protein sequence ID" value="GII91905.1"/>
    <property type="molecule type" value="Genomic_DNA"/>
</dbReference>
<protein>
    <submittedName>
        <fullName evidence="2">Uncharacterized protein</fullName>
    </submittedName>
</protein>
<accession>A0A919V4F8</accession>
<sequence length="303" mass="31269">MILSGMAVPDRLTPQAKAADSPAPERSVDGKRIKPVELPKGAEHLTPKAKPQKPVWPTAGQAQVDVRGTLSQAADLPVLVAAPGKGVKAKAAGKAPDRVAVQTYEPQQIAKLGGIGVAARVTRADEAPEPGPVQVAFAYQGFREAHGGNFADRLQLVRLPACAMATPKPRTCAVGHHVVKTRHDRKNGRLIADIQADPAKPAAAKAAEDLKGKDKATRAKAAQEASLQAGSVYMLMAGMSGSEGNFGATDLKPAGTWQAGTSGGGFTYSLPLPEAPSPAGTGPDLALQYDASSVDGQGSWTNN</sequence>
<feature type="region of interest" description="Disordered" evidence="1">
    <location>
        <begin position="262"/>
        <end position="303"/>
    </location>
</feature>
<reference evidence="2" key="1">
    <citation type="submission" date="2021-01" db="EMBL/GenBank/DDBJ databases">
        <title>Whole genome shotgun sequence of Sinosporangium siamense NBRC 109515.</title>
        <authorList>
            <person name="Komaki H."/>
            <person name="Tamura T."/>
        </authorList>
    </citation>
    <scope>NUCLEOTIDE SEQUENCE</scope>
    <source>
        <strain evidence="2">NBRC 109515</strain>
    </source>
</reference>
<evidence type="ECO:0000256" key="1">
    <source>
        <dbReference type="SAM" id="MobiDB-lite"/>
    </source>
</evidence>
<keyword evidence="3" id="KW-1185">Reference proteome</keyword>
<name>A0A919V4F8_9ACTN</name>
<comment type="caution">
    <text evidence="2">The sequence shown here is derived from an EMBL/GenBank/DDBJ whole genome shotgun (WGS) entry which is preliminary data.</text>
</comment>
<organism evidence="2 3">
    <name type="scientific">Sinosporangium siamense</name>
    <dbReference type="NCBI Taxonomy" id="1367973"/>
    <lineage>
        <taxon>Bacteria</taxon>
        <taxon>Bacillati</taxon>
        <taxon>Actinomycetota</taxon>
        <taxon>Actinomycetes</taxon>
        <taxon>Streptosporangiales</taxon>
        <taxon>Streptosporangiaceae</taxon>
        <taxon>Sinosporangium</taxon>
    </lineage>
</organism>
<dbReference type="Proteomes" id="UP000606172">
    <property type="component" value="Unassembled WGS sequence"/>
</dbReference>
<feature type="region of interest" description="Disordered" evidence="1">
    <location>
        <begin position="1"/>
        <end position="57"/>
    </location>
</feature>
<dbReference type="AlphaFoldDB" id="A0A919V4F8"/>